<gene>
    <name evidence="1" type="ORF">J2X78_000928</name>
</gene>
<evidence type="ECO:0000313" key="1">
    <source>
        <dbReference type="EMBL" id="MDR6782376.1"/>
    </source>
</evidence>
<keyword evidence="2" id="KW-1185">Reference proteome</keyword>
<proteinExistence type="predicted"/>
<protein>
    <submittedName>
        <fullName evidence="1">LCP family protein required for cell wall assembly</fullName>
    </submittedName>
</protein>
<reference evidence="1" key="1">
    <citation type="submission" date="2023-07" db="EMBL/GenBank/DDBJ databases">
        <title>Sorghum-associated microbial communities from plants grown in Nebraska, USA.</title>
        <authorList>
            <person name="Schachtman D."/>
        </authorList>
    </citation>
    <scope>NUCLEOTIDE SEQUENCE</scope>
    <source>
        <strain evidence="1">2697</strain>
    </source>
</reference>
<accession>A0ACC6KT26</accession>
<name>A0ACC6KT26_9SPHI</name>
<evidence type="ECO:0000313" key="2">
    <source>
        <dbReference type="Proteomes" id="UP001246858"/>
    </source>
</evidence>
<sequence>MKKLFLFMFISVFGLQLSAQDNTVGARPVAVRLDKSPQALGITPQVTARLKTITNPPINIALFAVDKRKEENKANSDVIMVISVDQQSGKIKMSSIMRDTYVNIEGHGMDKINAAYAFGGPQLAIKTINQNFGLDIKDYINVDFYSAAKIVDALGGVDVNVKGAELPVLNNYLDELAIYEKIPAVHVNTAGLQNLTGRQAVAYTRIRKVGNGDYERTERQRLVLVALFSKMKSSGQEAFPAFASQILPSLETSMGSMTLLNFAGNVLNSKHKVIDEARFPLDGQSAGKRINNIWYLTADLKATSTVIHNFIYKGIKPVSK</sequence>
<organism evidence="1 2">
    <name type="scientific">Pedobacter africanus</name>
    <dbReference type="NCBI Taxonomy" id="151894"/>
    <lineage>
        <taxon>Bacteria</taxon>
        <taxon>Pseudomonadati</taxon>
        <taxon>Bacteroidota</taxon>
        <taxon>Sphingobacteriia</taxon>
        <taxon>Sphingobacteriales</taxon>
        <taxon>Sphingobacteriaceae</taxon>
        <taxon>Pedobacter</taxon>
    </lineage>
</organism>
<dbReference type="EMBL" id="JAVDTF010000001">
    <property type="protein sequence ID" value="MDR6782376.1"/>
    <property type="molecule type" value="Genomic_DNA"/>
</dbReference>
<comment type="caution">
    <text evidence="1">The sequence shown here is derived from an EMBL/GenBank/DDBJ whole genome shotgun (WGS) entry which is preliminary data.</text>
</comment>
<dbReference type="Proteomes" id="UP001246858">
    <property type="component" value="Unassembled WGS sequence"/>
</dbReference>